<organism evidence="2 3">
    <name type="scientific">Exocentrus adspersus</name>
    <dbReference type="NCBI Taxonomy" id="1586481"/>
    <lineage>
        <taxon>Eukaryota</taxon>
        <taxon>Metazoa</taxon>
        <taxon>Ecdysozoa</taxon>
        <taxon>Arthropoda</taxon>
        <taxon>Hexapoda</taxon>
        <taxon>Insecta</taxon>
        <taxon>Pterygota</taxon>
        <taxon>Neoptera</taxon>
        <taxon>Endopterygota</taxon>
        <taxon>Coleoptera</taxon>
        <taxon>Polyphaga</taxon>
        <taxon>Cucujiformia</taxon>
        <taxon>Chrysomeloidea</taxon>
        <taxon>Cerambycidae</taxon>
        <taxon>Lamiinae</taxon>
        <taxon>Acanthocinini</taxon>
        <taxon>Exocentrus</taxon>
    </lineage>
</organism>
<evidence type="ECO:0000313" key="2">
    <source>
        <dbReference type="EMBL" id="KAJ8919573.1"/>
    </source>
</evidence>
<dbReference type="AlphaFoldDB" id="A0AAV8VYY9"/>
<feature type="compositionally biased region" description="Basic residues" evidence="1">
    <location>
        <begin position="206"/>
        <end position="218"/>
    </location>
</feature>
<keyword evidence="3" id="KW-1185">Reference proteome</keyword>
<gene>
    <name evidence="2" type="ORF">NQ315_002195</name>
</gene>
<evidence type="ECO:0000256" key="1">
    <source>
        <dbReference type="SAM" id="MobiDB-lite"/>
    </source>
</evidence>
<sequence>MPKKLFLITKSSISRTFILLVTSWCVFCHPQSIRLPDLQNTAPPLEVNSLEQRNHFPRSIPSTPDVYSRNNVEDTIREVEIMLKANPTLPRLTRGEILDLLENITKADKAKSSDEGRWRDPKAIMVVKPYTPANDNIKSMEELFTKPPVTQIVGNEPLKKVGDNYNFKRIPLDIPEIDASKEPAALENELSNTPSTSTTPVTVSKHPPKKTGHKRRRPAPPTAGNSPTSVPNPTTYHPTRRPIRRRPTTTERYPNHKYPDDLLTSTALPSHGLKVIDAPKFNPSDLNEDLQMVEYRPSSAVIGEVQKHNTADVGLASTTTSSLIDLVPEVETSSTTKRPPEKQEEDEIKKMLASFGVLPVRSTTTTTSVPDISQVADNLSPDMRELLKSFGLISDTNESSQGSVSSTTEEVFGFNPVKAEVKPDAYAGFKPLPEDDYSRQDMEELLARFGLGRSSRRDKSITRKERGDAVKDKELNLDVVPEQYKEVLEDIGLTDRRGKMIRSEPLTNTQHVYNPGEPQYATEEELEKLSQLIEVVRQLERLNGSTSEEDLKKIDVDGLRELVSSLNVENDITPLDEQSAPNPVNFDYGLEKNEVKRQENGTSTTTEAAATTTQESQNGDIKDLEASFGGQADAAPATEAAAVETTTPARKTGFYYLLDWNTFLDIDDQKGKRVNLRFQPKVGDPKRFYSISVP</sequence>
<dbReference type="Proteomes" id="UP001159042">
    <property type="component" value="Unassembled WGS sequence"/>
</dbReference>
<name>A0AAV8VYY9_9CUCU</name>
<protein>
    <submittedName>
        <fullName evidence="2">Uncharacterized protein</fullName>
    </submittedName>
</protein>
<comment type="caution">
    <text evidence="2">The sequence shown here is derived from an EMBL/GenBank/DDBJ whole genome shotgun (WGS) entry which is preliminary data.</text>
</comment>
<evidence type="ECO:0000313" key="3">
    <source>
        <dbReference type="Proteomes" id="UP001159042"/>
    </source>
</evidence>
<proteinExistence type="predicted"/>
<dbReference type="EMBL" id="JANEYG010000017">
    <property type="protein sequence ID" value="KAJ8919573.1"/>
    <property type="molecule type" value="Genomic_DNA"/>
</dbReference>
<feature type="compositionally biased region" description="Low complexity" evidence="1">
    <location>
        <begin position="193"/>
        <end position="205"/>
    </location>
</feature>
<feature type="compositionally biased region" description="Basic residues" evidence="1">
    <location>
        <begin position="238"/>
        <end position="247"/>
    </location>
</feature>
<feature type="region of interest" description="Disordered" evidence="1">
    <location>
        <begin position="186"/>
        <end position="261"/>
    </location>
</feature>
<feature type="compositionally biased region" description="Low complexity" evidence="1">
    <location>
        <begin position="602"/>
        <end position="617"/>
    </location>
</feature>
<feature type="region of interest" description="Disordered" evidence="1">
    <location>
        <begin position="597"/>
        <end position="620"/>
    </location>
</feature>
<feature type="compositionally biased region" description="Polar residues" evidence="1">
    <location>
        <begin position="223"/>
        <end position="232"/>
    </location>
</feature>
<accession>A0AAV8VYY9</accession>
<reference evidence="2 3" key="1">
    <citation type="journal article" date="2023" name="Insect Mol. Biol.">
        <title>Genome sequencing provides insights into the evolution of gene families encoding plant cell wall-degrading enzymes in longhorned beetles.</title>
        <authorList>
            <person name="Shin N.R."/>
            <person name="Okamura Y."/>
            <person name="Kirsch R."/>
            <person name="Pauchet Y."/>
        </authorList>
    </citation>
    <scope>NUCLEOTIDE SEQUENCE [LARGE SCALE GENOMIC DNA]</scope>
    <source>
        <strain evidence="2">EAD_L_NR</strain>
    </source>
</reference>